<keyword evidence="1" id="KW-0732">Signal</keyword>
<name>A0ABN7W9D9_GIGMA</name>
<protein>
    <submittedName>
        <fullName evidence="2">35703_t:CDS:1</fullName>
    </submittedName>
</protein>
<keyword evidence="3" id="KW-1185">Reference proteome</keyword>
<dbReference type="Proteomes" id="UP000789901">
    <property type="component" value="Unassembled WGS sequence"/>
</dbReference>
<dbReference type="EMBL" id="CAJVQB010035224">
    <property type="protein sequence ID" value="CAG8822260.1"/>
    <property type="molecule type" value="Genomic_DNA"/>
</dbReference>
<feature type="signal peptide" evidence="1">
    <location>
        <begin position="1"/>
        <end position="21"/>
    </location>
</feature>
<evidence type="ECO:0000313" key="3">
    <source>
        <dbReference type="Proteomes" id="UP000789901"/>
    </source>
</evidence>
<feature type="chain" id="PRO_5046451612" evidence="1">
    <location>
        <begin position="22"/>
        <end position="188"/>
    </location>
</feature>
<accession>A0ABN7W9D9</accession>
<evidence type="ECO:0000256" key="1">
    <source>
        <dbReference type="SAM" id="SignalP"/>
    </source>
</evidence>
<comment type="caution">
    <text evidence="2">The sequence shown here is derived from an EMBL/GenBank/DDBJ whole genome shotgun (WGS) entry which is preliminary data.</text>
</comment>
<reference evidence="2 3" key="1">
    <citation type="submission" date="2021-06" db="EMBL/GenBank/DDBJ databases">
        <authorList>
            <person name="Kallberg Y."/>
            <person name="Tangrot J."/>
            <person name="Rosling A."/>
        </authorList>
    </citation>
    <scope>NUCLEOTIDE SEQUENCE [LARGE SCALE GENOMIC DNA]</scope>
    <source>
        <strain evidence="2 3">120-4 pot B 10/14</strain>
    </source>
</reference>
<sequence>MKTVYFLIILLLSLQSYPIYAEQHHPLAKLWEVDDAEVPELLERERTLIAIDKNLSSILEQDDFISSFGGTSIDIFENHIVVNTVNFSKVEDLLALHQIKPHENVLHFKQTNNSMSRLKYNFDQIVRQVNLIRPSLVIVYTDMLDNNNVIYVPNITDYTEFINATKPFDPIIIDISNSSASQNLAQSR</sequence>
<organism evidence="2 3">
    <name type="scientific">Gigaspora margarita</name>
    <dbReference type="NCBI Taxonomy" id="4874"/>
    <lineage>
        <taxon>Eukaryota</taxon>
        <taxon>Fungi</taxon>
        <taxon>Fungi incertae sedis</taxon>
        <taxon>Mucoromycota</taxon>
        <taxon>Glomeromycotina</taxon>
        <taxon>Glomeromycetes</taxon>
        <taxon>Diversisporales</taxon>
        <taxon>Gigasporaceae</taxon>
        <taxon>Gigaspora</taxon>
    </lineage>
</organism>
<proteinExistence type="predicted"/>
<evidence type="ECO:0000313" key="2">
    <source>
        <dbReference type="EMBL" id="CAG8822260.1"/>
    </source>
</evidence>
<gene>
    <name evidence="2" type="ORF">GMARGA_LOCUS28047</name>
</gene>
<feature type="non-terminal residue" evidence="2">
    <location>
        <position position="188"/>
    </location>
</feature>